<sequence length="448" mass="48472">MKKNEYGLFTAITMIVGIVIGSGIFFKSDNILVATGGSIALGVLVFCIAAIAIIFGSLTISQLASRSSQSGGVIAYAEENYNKSLACAFGWFQTFLYFPTLIAVVSWVAGIYICMLFGVEGTLEIQMLIGFAIMAFLFIINTLSAKLGGLFQNASTIIKLVPLVLIAIAGLIFGDVSNISLSHVTSMKSVGWISAIAPIAFSFDGWVVATSIGHEIKDSKRNLPKALIIAPIFILAMYVLYFVGISIYIGPETIMALGDAHVDLAANSLLGPWGAKIVLVFVIISIMGTINGLTLGMIRLPHSLAKRNMFPNSEVVSKVNEKVLMPVNSALVAFLVSLVWFVVHYITTKFGILPNSDISEISITMSYTLYIILYVKVFQLGRNGEIKGIWNSKINPILAIIGSLIILFGSMGNQLFWVYAGFCLLVIISAILFWKSKERVVSGKLAED</sequence>
<dbReference type="PIRSF" id="PIRSF006060">
    <property type="entry name" value="AA_transporter"/>
    <property type="match status" value="1"/>
</dbReference>
<evidence type="ECO:0000256" key="3">
    <source>
        <dbReference type="ARBA" id="ARBA00022989"/>
    </source>
</evidence>
<dbReference type="RefSeq" id="WP_195514832.1">
    <property type="nucleotide sequence ID" value="NZ_JACJLL010000028.1"/>
</dbReference>
<comment type="caution">
    <text evidence="6">The sequence shown here is derived from an EMBL/GenBank/DDBJ whole genome shotgun (WGS) entry which is preliminary data.</text>
</comment>
<gene>
    <name evidence="6" type="ORF">H6A19_06325</name>
</gene>
<feature type="transmembrane region" description="Helical" evidence="5">
    <location>
        <begin position="226"/>
        <end position="249"/>
    </location>
</feature>
<feature type="transmembrane region" description="Helical" evidence="5">
    <location>
        <begin position="277"/>
        <end position="302"/>
    </location>
</feature>
<evidence type="ECO:0000256" key="1">
    <source>
        <dbReference type="ARBA" id="ARBA00004141"/>
    </source>
</evidence>
<dbReference type="Gene3D" id="1.20.1740.10">
    <property type="entry name" value="Amino acid/polyamine transporter I"/>
    <property type="match status" value="1"/>
</dbReference>
<evidence type="ECO:0000256" key="5">
    <source>
        <dbReference type="SAM" id="Phobius"/>
    </source>
</evidence>
<keyword evidence="4 5" id="KW-0472">Membrane</keyword>
<keyword evidence="3 5" id="KW-1133">Transmembrane helix</keyword>
<name>A0ABS2FF46_9CLOT</name>
<feature type="transmembrane region" description="Helical" evidence="5">
    <location>
        <begin position="7"/>
        <end position="26"/>
    </location>
</feature>
<evidence type="ECO:0000256" key="4">
    <source>
        <dbReference type="ARBA" id="ARBA00023136"/>
    </source>
</evidence>
<keyword evidence="7" id="KW-1185">Reference proteome</keyword>
<dbReference type="InterPro" id="IPR050598">
    <property type="entry name" value="AminoAcid_Transporter"/>
</dbReference>
<dbReference type="PANTHER" id="PTHR11785">
    <property type="entry name" value="AMINO ACID TRANSPORTER"/>
    <property type="match status" value="1"/>
</dbReference>
<dbReference type="Pfam" id="PF13520">
    <property type="entry name" value="AA_permease_2"/>
    <property type="match status" value="1"/>
</dbReference>
<keyword evidence="2 5" id="KW-0812">Transmembrane</keyword>
<feature type="transmembrane region" description="Helical" evidence="5">
    <location>
        <begin position="125"/>
        <end position="144"/>
    </location>
</feature>
<protein>
    <submittedName>
        <fullName evidence="6">APC family permease</fullName>
    </submittedName>
</protein>
<feature type="transmembrane region" description="Helical" evidence="5">
    <location>
        <begin position="95"/>
        <end position="119"/>
    </location>
</feature>
<dbReference type="InterPro" id="IPR002293">
    <property type="entry name" value="AA/rel_permease1"/>
</dbReference>
<reference evidence="6 7" key="1">
    <citation type="journal article" date="2021" name="Sci. Rep.">
        <title>The distribution of antibiotic resistance genes in chicken gut microbiota commensals.</title>
        <authorList>
            <person name="Juricova H."/>
            <person name="Matiasovicova J."/>
            <person name="Kubasova T."/>
            <person name="Cejkova D."/>
            <person name="Rychlik I."/>
        </authorList>
    </citation>
    <scope>NUCLEOTIDE SEQUENCE [LARGE SCALE GENOMIC DNA]</scope>
    <source>
        <strain evidence="6 7">An435</strain>
    </source>
</reference>
<feature type="transmembrane region" description="Helical" evidence="5">
    <location>
        <begin position="358"/>
        <end position="378"/>
    </location>
</feature>
<feature type="transmembrane region" description="Helical" evidence="5">
    <location>
        <begin position="390"/>
        <end position="410"/>
    </location>
</feature>
<comment type="subcellular location">
    <subcellularLocation>
        <location evidence="1">Membrane</location>
        <topology evidence="1">Multi-pass membrane protein</topology>
    </subcellularLocation>
</comment>
<dbReference type="PANTHER" id="PTHR11785:SF512">
    <property type="entry name" value="SOBREMESA, ISOFORM B"/>
    <property type="match status" value="1"/>
</dbReference>
<feature type="transmembrane region" description="Helical" evidence="5">
    <location>
        <begin position="193"/>
        <end position="214"/>
    </location>
</feature>
<organism evidence="6 7">
    <name type="scientific">Clostridium saudiense</name>
    <dbReference type="NCBI Taxonomy" id="1414720"/>
    <lineage>
        <taxon>Bacteria</taxon>
        <taxon>Bacillati</taxon>
        <taxon>Bacillota</taxon>
        <taxon>Clostridia</taxon>
        <taxon>Eubacteriales</taxon>
        <taxon>Clostridiaceae</taxon>
        <taxon>Clostridium</taxon>
    </lineage>
</organism>
<dbReference type="Proteomes" id="UP000767334">
    <property type="component" value="Unassembled WGS sequence"/>
</dbReference>
<evidence type="ECO:0000313" key="6">
    <source>
        <dbReference type="EMBL" id="MBM6818956.1"/>
    </source>
</evidence>
<feature type="transmembrane region" description="Helical" evidence="5">
    <location>
        <begin position="323"/>
        <end position="346"/>
    </location>
</feature>
<feature type="transmembrane region" description="Helical" evidence="5">
    <location>
        <begin position="156"/>
        <end position="173"/>
    </location>
</feature>
<feature type="transmembrane region" description="Helical" evidence="5">
    <location>
        <begin position="38"/>
        <end position="60"/>
    </location>
</feature>
<feature type="transmembrane region" description="Helical" evidence="5">
    <location>
        <begin position="416"/>
        <end position="434"/>
    </location>
</feature>
<accession>A0ABS2FF46</accession>
<proteinExistence type="predicted"/>
<evidence type="ECO:0000256" key="2">
    <source>
        <dbReference type="ARBA" id="ARBA00022692"/>
    </source>
</evidence>
<dbReference type="EMBL" id="JACJLL010000028">
    <property type="protein sequence ID" value="MBM6818956.1"/>
    <property type="molecule type" value="Genomic_DNA"/>
</dbReference>
<evidence type="ECO:0000313" key="7">
    <source>
        <dbReference type="Proteomes" id="UP000767334"/>
    </source>
</evidence>